<dbReference type="RefSeq" id="WP_090756801.1">
    <property type="nucleotide sequence ID" value="NZ_FNGE01000013.1"/>
</dbReference>
<evidence type="ECO:0000313" key="2">
    <source>
        <dbReference type="EMBL" id="SDL56699.1"/>
    </source>
</evidence>
<evidence type="ECO:0000313" key="3">
    <source>
        <dbReference type="Proteomes" id="UP000199555"/>
    </source>
</evidence>
<feature type="compositionally biased region" description="Basic and acidic residues" evidence="1">
    <location>
        <begin position="37"/>
        <end position="48"/>
    </location>
</feature>
<evidence type="ECO:0000256" key="1">
    <source>
        <dbReference type="SAM" id="MobiDB-lite"/>
    </source>
</evidence>
<proteinExistence type="predicted"/>
<dbReference type="Proteomes" id="UP000199555">
    <property type="component" value="Unassembled WGS sequence"/>
</dbReference>
<feature type="region of interest" description="Disordered" evidence="1">
    <location>
        <begin position="1"/>
        <end position="86"/>
    </location>
</feature>
<dbReference type="OrthoDB" id="7950817at2"/>
<dbReference type="AlphaFoldDB" id="A0A1G9L3X8"/>
<name>A0A1G9L3X8_9RHOB</name>
<dbReference type="STRING" id="525640.SAMN04487971_11351"/>
<accession>A0A1G9L3X8</accession>
<protein>
    <submittedName>
        <fullName evidence="2">Uncharacterized protein</fullName>
    </submittedName>
</protein>
<gene>
    <name evidence="2" type="ORF">SAMN04487971_11351</name>
</gene>
<sequence>MSGDKTHQQQRQIIEGRVDTSNADKDFDPRPYLNASKEVRDRIVETDLPRNPTPLASDDGNPMLRGENQESQHNKRSGQPEDQDNG</sequence>
<keyword evidence="3" id="KW-1185">Reference proteome</keyword>
<reference evidence="3" key="1">
    <citation type="submission" date="2016-10" db="EMBL/GenBank/DDBJ databases">
        <authorList>
            <person name="Varghese N."/>
            <person name="Submissions S."/>
        </authorList>
    </citation>
    <scope>NUCLEOTIDE SEQUENCE [LARGE SCALE GENOMIC DNA]</scope>
    <source>
        <strain evidence="3">CGMCC 1.7655</strain>
    </source>
</reference>
<dbReference type="EMBL" id="FNGE01000013">
    <property type="protein sequence ID" value="SDL56699.1"/>
    <property type="molecule type" value="Genomic_DNA"/>
</dbReference>
<organism evidence="2 3">
    <name type="scientific">Paracoccus chinensis</name>
    <dbReference type="NCBI Taxonomy" id="525640"/>
    <lineage>
        <taxon>Bacteria</taxon>
        <taxon>Pseudomonadati</taxon>
        <taxon>Pseudomonadota</taxon>
        <taxon>Alphaproteobacteria</taxon>
        <taxon>Rhodobacterales</taxon>
        <taxon>Paracoccaceae</taxon>
        <taxon>Paracoccus</taxon>
    </lineage>
</organism>
<feature type="compositionally biased region" description="Basic and acidic residues" evidence="1">
    <location>
        <begin position="14"/>
        <end position="29"/>
    </location>
</feature>